<dbReference type="Proteomes" id="UP000076852">
    <property type="component" value="Chromosome 1"/>
</dbReference>
<protein>
    <submittedName>
        <fullName evidence="1">Phage tail protein</fullName>
    </submittedName>
</protein>
<dbReference type="GO" id="GO:0005198">
    <property type="term" value="F:structural molecule activity"/>
    <property type="evidence" value="ECO:0007669"/>
    <property type="project" value="InterPro"/>
</dbReference>
<dbReference type="PANTHER" id="PTHR38009:SF1">
    <property type="entry name" value="CONSERVED HYPOTHETICAL PHAGE TAIL PROTEIN"/>
    <property type="match status" value="1"/>
</dbReference>
<accession>A0A160FPP9</accession>
<evidence type="ECO:0000313" key="2">
    <source>
        <dbReference type="Proteomes" id="UP000076852"/>
    </source>
</evidence>
<dbReference type="AlphaFoldDB" id="A0A160FPP9"/>
<name>A0A160FPP9_9BURK</name>
<organism evidence="1 2">
    <name type="scientific">Paraburkholderia phytofirmans OLGA172</name>
    <dbReference type="NCBI Taxonomy" id="1417228"/>
    <lineage>
        <taxon>Bacteria</taxon>
        <taxon>Pseudomonadati</taxon>
        <taxon>Pseudomonadota</taxon>
        <taxon>Betaproteobacteria</taxon>
        <taxon>Burkholderiales</taxon>
        <taxon>Burkholderiaceae</taxon>
        <taxon>Paraburkholderia</taxon>
    </lineage>
</organism>
<proteinExistence type="predicted"/>
<keyword evidence="2" id="KW-1185">Reference proteome</keyword>
<dbReference type="Pfam" id="PF06841">
    <property type="entry name" value="Phage_T4_gp19"/>
    <property type="match status" value="1"/>
</dbReference>
<dbReference type="EMBL" id="CP014578">
    <property type="protein sequence ID" value="ANB74574.1"/>
    <property type="molecule type" value="Genomic_DNA"/>
</dbReference>
<dbReference type="RefSeq" id="WP_063497868.1">
    <property type="nucleotide sequence ID" value="NZ_CP014578.1"/>
</dbReference>
<dbReference type="InterPro" id="IPR010667">
    <property type="entry name" value="Phage_T4_Gp19"/>
</dbReference>
<dbReference type="NCBIfam" id="TIGR02241">
    <property type="entry name" value="conserved hypothetical phage tail region protein"/>
    <property type="match status" value="1"/>
</dbReference>
<evidence type="ECO:0000313" key="1">
    <source>
        <dbReference type="EMBL" id="ANB74574.1"/>
    </source>
</evidence>
<dbReference type="PANTHER" id="PTHR38009">
    <property type="entry name" value="CONSERVED HYPOTHETICAL PHAGE TAIL PROTEIN"/>
    <property type="match status" value="1"/>
</dbReference>
<dbReference type="STRING" id="1804984.AYM40_06165"/>
<reference evidence="1 2" key="1">
    <citation type="journal article" date="2016" name="Gene">
        <title>PacBio SMRT assembly of a complex multi-replicon genome reveals chlorocatechol degradative operon in a region of genome plasticity.</title>
        <authorList>
            <person name="Ricker N."/>
            <person name="Shen S.Y."/>
            <person name="Goordial J."/>
            <person name="Jin S."/>
            <person name="Fulthorpe R.R."/>
        </authorList>
    </citation>
    <scope>NUCLEOTIDE SEQUENCE [LARGE SCALE GENOMIC DNA]</scope>
    <source>
        <strain evidence="1 2">OLGA172</strain>
    </source>
</reference>
<sequence length="149" mass="16532">MATAADQIAASYPIPTYRFIVSLGSENIPFNNVSGLDITYDTIEYRDGIGNWFRMPGQRQTVNITLRKGVFPGDSELYDWINSISLNKVEKKDITISLTDDAGTKLLLTWNVSNAFPTSLTSPTLDATSNEAAVQELRLMADRVTLQTH</sequence>
<dbReference type="KEGG" id="buz:AYM40_06165"/>
<dbReference type="InterPro" id="IPR011747">
    <property type="entry name" value="CHP02241"/>
</dbReference>
<dbReference type="OrthoDB" id="9799891at2"/>
<gene>
    <name evidence="1" type="ORF">AYM40_06165</name>
</gene>